<proteinExistence type="inferred from homology"/>
<sequence>MNILLTGATGYVGRNLISYLVNSSDHKLFAITRREVELDSKVVVIKDDDNLEDEIIKLQPDIVIHLASYLTARSEVNDIHQLINANITFGTLLLNALQKVKIKCFINVGSFSEYHFSDGNLNPTYLYAATKTAFRSILNYYAALNNFKVVHVIPYTIYGGQDTQKKIIDILFDAIHATEPVKISEGLQYLDFIYISDLINFFHKLIDGFEKIDHNDVLHLGTGKVHNLREVAAKIEEITHSKLKLDWGAYPPRLRDTVYANAPIGKLKILLNWEPEITLEKGLILKYKQLQNGYSER</sequence>
<dbReference type="Proteomes" id="UP000031246">
    <property type="component" value="Unassembled WGS sequence"/>
</dbReference>
<dbReference type="AlphaFoldDB" id="A0A0C1G183"/>
<dbReference type="InterPro" id="IPR001509">
    <property type="entry name" value="Epimerase_deHydtase"/>
</dbReference>
<evidence type="ECO:0000313" key="4">
    <source>
        <dbReference type="Proteomes" id="UP000031246"/>
    </source>
</evidence>
<dbReference type="RefSeq" id="WP_039475870.1">
    <property type="nucleotide sequence ID" value="NZ_JSYN01000012.1"/>
</dbReference>
<comment type="caution">
    <text evidence="3">The sequence shown here is derived from an EMBL/GenBank/DDBJ whole genome shotgun (WGS) entry which is preliminary data.</text>
</comment>
<keyword evidence="4" id="KW-1185">Reference proteome</keyword>
<evidence type="ECO:0000256" key="1">
    <source>
        <dbReference type="ARBA" id="ARBA00007637"/>
    </source>
</evidence>
<dbReference type="EMBL" id="JSYN01000012">
    <property type="protein sequence ID" value="KIA93829.1"/>
    <property type="molecule type" value="Genomic_DNA"/>
</dbReference>
<evidence type="ECO:0000259" key="2">
    <source>
        <dbReference type="Pfam" id="PF01370"/>
    </source>
</evidence>
<accession>A0A0C1G183</accession>
<name>A0A0C1G183_9SPHI</name>
<organism evidence="3 4">
    <name type="scientific">Pedobacter kyungheensis</name>
    <dbReference type="NCBI Taxonomy" id="1069985"/>
    <lineage>
        <taxon>Bacteria</taxon>
        <taxon>Pseudomonadati</taxon>
        <taxon>Bacteroidota</taxon>
        <taxon>Sphingobacteriia</taxon>
        <taxon>Sphingobacteriales</taxon>
        <taxon>Sphingobacteriaceae</taxon>
        <taxon>Pedobacter</taxon>
    </lineage>
</organism>
<feature type="domain" description="NAD-dependent epimerase/dehydratase" evidence="2">
    <location>
        <begin position="3"/>
        <end position="221"/>
    </location>
</feature>
<dbReference type="InterPro" id="IPR036291">
    <property type="entry name" value="NAD(P)-bd_dom_sf"/>
</dbReference>
<reference evidence="3 4" key="1">
    <citation type="submission" date="2014-10" db="EMBL/GenBank/DDBJ databases">
        <title>Pedobacter Kyungheensis.</title>
        <authorList>
            <person name="Anderson B.M."/>
            <person name="Newman J.D."/>
        </authorList>
    </citation>
    <scope>NUCLEOTIDE SEQUENCE [LARGE SCALE GENOMIC DNA]</scope>
    <source>
        <strain evidence="3 4">KACC 16221</strain>
    </source>
</reference>
<evidence type="ECO:0000313" key="3">
    <source>
        <dbReference type="EMBL" id="KIA93829.1"/>
    </source>
</evidence>
<dbReference type="Gene3D" id="3.40.50.720">
    <property type="entry name" value="NAD(P)-binding Rossmann-like Domain"/>
    <property type="match status" value="1"/>
</dbReference>
<dbReference type="Pfam" id="PF01370">
    <property type="entry name" value="Epimerase"/>
    <property type="match status" value="1"/>
</dbReference>
<protein>
    <recommendedName>
        <fullName evidence="2">NAD-dependent epimerase/dehydratase domain-containing protein</fullName>
    </recommendedName>
</protein>
<comment type="similarity">
    <text evidence="1">Belongs to the NAD(P)-dependent epimerase/dehydratase family.</text>
</comment>
<dbReference type="PANTHER" id="PTHR43000">
    <property type="entry name" value="DTDP-D-GLUCOSE 4,6-DEHYDRATASE-RELATED"/>
    <property type="match status" value="1"/>
</dbReference>
<dbReference type="OrthoDB" id="329806at2"/>
<dbReference type="SUPFAM" id="SSF51735">
    <property type="entry name" value="NAD(P)-binding Rossmann-fold domains"/>
    <property type="match status" value="1"/>
</dbReference>
<gene>
    <name evidence="3" type="ORF">OC25_11225</name>
</gene>